<protein>
    <submittedName>
        <fullName evidence="1">Uncharacterized protein</fullName>
    </submittedName>
</protein>
<keyword evidence="2" id="KW-1185">Reference proteome</keyword>
<gene>
    <name evidence="1" type="ORF">V5799_033697</name>
</gene>
<name>A0AAQ4DMK4_AMBAM</name>
<reference evidence="1 2" key="1">
    <citation type="journal article" date="2023" name="Arcadia Sci">
        <title>De novo assembly of a long-read Amblyomma americanum tick genome.</title>
        <authorList>
            <person name="Chou S."/>
            <person name="Poskanzer K.E."/>
            <person name="Rollins M."/>
            <person name="Thuy-Boun P.S."/>
        </authorList>
    </citation>
    <scope>NUCLEOTIDE SEQUENCE [LARGE SCALE GENOMIC DNA]</scope>
    <source>
        <strain evidence="1">F_SG_1</strain>
        <tissue evidence="1">Salivary glands</tissue>
    </source>
</reference>
<evidence type="ECO:0000313" key="2">
    <source>
        <dbReference type="Proteomes" id="UP001321473"/>
    </source>
</evidence>
<organism evidence="1 2">
    <name type="scientific">Amblyomma americanum</name>
    <name type="common">Lone star tick</name>
    <dbReference type="NCBI Taxonomy" id="6943"/>
    <lineage>
        <taxon>Eukaryota</taxon>
        <taxon>Metazoa</taxon>
        <taxon>Ecdysozoa</taxon>
        <taxon>Arthropoda</taxon>
        <taxon>Chelicerata</taxon>
        <taxon>Arachnida</taxon>
        <taxon>Acari</taxon>
        <taxon>Parasitiformes</taxon>
        <taxon>Ixodida</taxon>
        <taxon>Ixodoidea</taxon>
        <taxon>Ixodidae</taxon>
        <taxon>Amblyomminae</taxon>
        <taxon>Amblyomma</taxon>
    </lineage>
</organism>
<dbReference type="Proteomes" id="UP001321473">
    <property type="component" value="Unassembled WGS sequence"/>
</dbReference>
<evidence type="ECO:0000313" key="1">
    <source>
        <dbReference type="EMBL" id="KAK8763694.1"/>
    </source>
</evidence>
<comment type="caution">
    <text evidence="1">The sequence shown here is derived from an EMBL/GenBank/DDBJ whole genome shotgun (WGS) entry which is preliminary data.</text>
</comment>
<dbReference type="EMBL" id="JARKHS020029075">
    <property type="protein sequence ID" value="KAK8763694.1"/>
    <property type="molecule type" value="Genomic_DNA"/>
</dbReference>
<accession>A0AAQ4DMK4</accession>
<proteinExistence type="predicted"/>
<sequence length="118" mass="13245">MNKVFNAVYWLCHSSCMLASYAIAKTDFNKIVVSGSPETKSEMLILIMKMLILMMANPDTNLETKSEVLILLKKKLIVITANRDSNLETKSEIVILIMKTPIAFMGNPHPNLKTKSKT</sequence>
<dbReference type="AlphaFoldDB" id="A0AAQ4DMK4"/>